<keyword evidence="2" id="KW-1185">Reference proteome</keyword>
<evidence type="ECO:0000313" key="2">
    <source>
        <dbReference type="Proteomes" id="UP000184699"/>
    </source>
</evidence>
<dbReference type="STRING" id="232089.SAMN05443544_1867"/>
<dbReference type="Proteomes" id="UP000184699">
    <property type="component" value="Unassembled WGS sequence"/>
</dbReference>
<dbReference type="RefSeq" id="WP_159440977.1">
    <property type="nucleotide sequence ID" value="NZ_FSRJ01000002.1"/>
</dbReference>
<name>A0A1N6F9P7_9MICO</name>
<proteinExistence type="predicted"/>
<evidence type="ECO:0000313" key="1">
    <source>
        <dbReference type="EMBL" id="SIN91962.1"/>
    </source>
</evidence>
<protein>
    <submittedName>
        <fullName evidence="1">Uncharacterized protein</fullName>
    </submittedName>
</protein>
<reference evidence="2" key="1">
    <citation type="submission" date="2016-11" db="EMBL/GenBank/DDBJ databases">
        <authorList>
            <person name="Varghese N."/>
            <person name="Submissions S."/>
        </authorList>
    </citation>
    <scope>NUCLEOTIDE SEQUENCE [LARGE SCALE GENOMIC DNA]</scope>
    <source>
        <strain evidence="2">DSM 8595</strain>
    </source>
</reference>
<organism evidence="1 2">
    <name type="scientific">Agromyces cerinus subsp. cerinus</name>
    <dbReference type="NCBI Taxonomy" id="232089"/>
    <lineage>
        <taxon>Bacteria</taxon>
        <taxon>Bacillati</taxon>
        <taxon>Actinomycetota</taxon>
        <taxon>Actinomycetes</taxon>
        <taxon>Micrococcales</taxon>
        <taxon>Microbacteriaceae</taxon>
        <taxon>Agromyces</taxon>
    </lineage>
</organism>
<accession>A0A1N6F9P7</accession>
<gene>
    <name evidence="1" type="ORF">SAMN05443544_1867</name>
</gene>
<dbReference type="AlphaFoldDB" id="A0A1N6F9P7"/>
<sequence length="50" mass="5611">MATTNSNENIRCPIDPSHRLLRGESYAMVGWVCTECGVQVASKERTELQE</sequence>
<dbReference type="EMBL" id="FSRJ01000002">
    <property type="protein sequence ID" value="SIN91962.1"/>
    <property type="molecule type" value="Genomic_DNA"/>
</dbReference>